<keyword evidence="1" id="KW-1133">Transmembrane helix</keyword>
<evidence type="ECO:0000313" key="2">
    <source>
        <dbReference type="EMBL" id="MEL0630033.1"/>
    </source>
</evidence>
<protein>
    <submittedName>
        <fullName evidence="2">Uncharacterized protein</fullName>
    </submittedName>
</protein>
<gene>
    <name evidence="2" type="ORF">V6256_10505</name>
</gene>
<accession>A0ABU9GRS8</accession>
<dbReference type="Proteomes" id="UP001369082">
    <property type="component" value="Unassembled WGS sequence"/>
</dbReference>
<keyword evidence="3" id="KW-1185">Reference proteome</keyword>
<feature type="transmembrane region" description="Helical" evidence="1">
    <location>
        <begin position="272"/>
        <end position="289"/>
    </location>
</feature>
<keyword evidence="1" id="KW-0472">Membrane</keyword>
<feature type="transmembrane region" description="Helical" evidence="1">
    <location>
        <begin position="248"/>
        <end position="266"/>
    </location>
</feature>
<keyword evidence="1" id="KW-0812">Transmembrane</keyword>
<comment type="caution">
    <text evidence="2">The sequence shown here is derived from an EMBL/GenBank/DDBJ whole genome shotgun (WGS) entry which is preliminary data.</text>
</comment>
<name>A0ABU9GRS8_9GAMM</name>
<proteinExistence type="predicted"/>
<dbReference type="RefSeq" id="WP_341598163.1">
    <property type="nucleotide sequence ID" value="NZ_JBAKAZ010000038.1"/>
</dbReference>
<dbReference type="EMBL" id="JBAKAZ010000038">
    <property type="protein sequence ID" value="MEL0630033.1"/>
    <property type="molecule type" value="Genomic_DNA"/>
</dbReference>
<evidence type="ECO:0000256" key="1">
    <source>
        <dbReference type="SAM" id="Phobius"/>
    </source>
</evidence>
<evidence type="ECO:0000313" key="3">
    <source>
        <dbReference type="Proteomes" id="UP001369082"/>
    </source>
</evidence>
<sequence>MANLTLKQTEKLSFKLTHHIKQGSFRRIDLYFSLPKEMGINKNTLSEVDYFNAGIDGRRAYHTHGLHLPLLHRRFATRMKRSTAEYKSNLNMFAYQYISALETDANELLTGDTSNNEDLTHFYEEALALTKHCCDILKKHRSHHPKSVKLNSIFENVDNYLSWYTEQTIMRMLVKKPRQSAFSEVRLSLLAICDEENEYRKNKGYNSESTLKDPNRIANKMRLLRRLIEYSVIFKSKTVTLGNITRKFVTGIATALLMSVVLVLIIKTQGAFSQLTALMIFLLSIIYGVREVFKDDFKNILWRWIRKGKPKWARTLYDSSNQHEMAKQKVWLDYISGKKLPPQAKTLLAQRNRQNKQSAEFLHYRIESKVSKNGFQAGYDTLEENILFSLRPLIRHAEGGSGKVFERVKSGNSKDKIQTNSIERRYQINVIAALDQGQFLEQFERYRITLNRSGIVEMVKAGEAKVNDPSKKPHSRLYSLLHIKRRG</sequence>
<organism evidence="2 3">
    <name type="scientific">Psychromonas aquatilis</name>
    <dbReference type="NCBI Taxonomy" id="2005072"/>
    <lineage>
        <taxon>Bacteria</taxon>
        <taxon>Pseudomonadati</taxon>
        <taxon>Pseudomonadota</taxon>
        <taxon>Gammaproteobacteria</taxon>
        <taxon>Alteromonadales</taxon>
        <taxon>Psychromonadaceae</taxon>
        <taxon>Psychromonas</taxon>
    </lineage>
</organism>
<reference evidence="2 3" key="1">
    <citation type="submission" date="2024-02" db="EMBL/GenBank/DDBJ databases">
        <title>Bacteria isolated from the canopy kelp, Nereocystis luetkeana.</title>
        <authorList>
            <person name="Pfister C.A."/>
            <person name="Younker I.T."/>
            <person name="Light S.H."/>
        </authorList>
    </citation>
    <scope>NUCLEOTIDE SEQUENCE [LARGE SCALE GENOMIC DNA]</scope>
    <source>
        <strain evidence="2 3">TI.1.05</strain>
    </source>
</reference>